<proteinExistence type="inferred from homology"/>
<sequence length="486" mass="51996">MPDSLPRRRFLKSVVAAAAVAVVAFDPAKKAWASHHGPGKVKIPKLDGELLFDAATRAQAADDFGHIISETPSAVLVPGSVDDIVAIVKFARKFGFAVAGSRGLGESHSTYGQAQLDVGVVIDMRALAEIHEISAHGVLVDAGVRWSEILAVTVPLGKSPPTLTDYIELSVGGTLSMGGIGGQVSRHGLQVDNVLELEVVTGEGKRVKCSPTKRADLFHAVRSGLGQFGIIVRARIRLVNVAPMARVYTATYTDAAVFAADQIALADDQRFDYLEGMAELQPAGAPIYKLEATKYFTPGAPPNDSAMLAGLSFVPGTEVTNDVTYFDFANRIAPTVAFLQSVGAWALPHPWIDVFVPGPDAAAFVESRLAEEDASTMGGGPILFYAFRRDKVTTPFLALPDTEHVFLFSLLRFAPPVPSAVAALVAQNRALYDELVPLGGKRYPIGSLDVTQADWQDHFGDAWADFVDAKDKYDPDYVLTPGHGIF</sequence>
<dbReference type="Gene3D" id="3.30.43.10">
    <property type="entry name" value="Uridine Diphospho-n-acetylenolpyruvylglucosamine Reductase, domain 2"/>
    <property type="match status" value="1"/>
</dbReference>
<evidence type="ECO:0000259" key="6">
    <source>
        <dbReference type="PROSITE" id="PS51387"/>
    </source>
</evidence>
<dbReference type="SUPFAM" id="SSF55103">
    <property type="entry name" value="FAD-linked oxidases, C-terminal domain"/>
    <property type="match status" value="1"/>
</dbReference>
<dbReference type="Pfam" id="PF01565">
    <property type="entry name" value="FAD_binding_4"/>
    <property type="match status" value="1"/>
</dbReference>
<dbReference type="Pfam" id="PF09265">
    <property type="entry name" value="Cytokin-bind"/>
    <property type="match status" value="1"/>
</dbReference>
<evidence type="ECO:0000256" key="2">
    <source>
        <dbReference type="ARBA" id="ARBA00005466"/>
    </source>
</evidence>
<evidence type="ECO:0000256" key="5">
    <source>
        <dbReference type="ARBA" id="ARBA00023002"/>
    </source>
</evidence>
<feature type="domain" description="FAD-binding PCMH-type" evidence="6">
    <location>
        <begin position="68"/>
        <end position="241"/>
    </location>
</feature>
<dbReference type="InterPro" id="IPR016164">
    <property type="entry name" value="FAD-linked_Oxase-like_C"/>
</dbReference>
<dbReference type="RefSeq" id="WP_271928955.1">
    <property type="nucleotide sequence ID" value="NZ_JAQNDO010000001.1"/>
</dbReference>
<keyword evidence="8" id="KW-1185">Reference proteome</keyword>
<dbReference type="InterPro" id="IPR016166">
    <property type="entry name" value="FAD-bd_PCMH"/>
</dbReference>
<dbReference type="InterPro" id="IPR050432">
    <property type="entry name" value="FAD-linked_Oxidoreductases_BP"/>
</dbReference>
<dbReference type="InterPro" id="IPR016170">
    <property type="entry name" value="Cytok_DH_C_sf"/>
</dbReference>
<dbReference type="InterPro" id="IPR036318">
    <property type="entry name" value="FAD-bd_PCMH-like_sf"/>
</dbReference>
<dbReference type="Gene3D" id="3.40.462.10">
    <property type="entry name" value="FAD-linked oxidases, C-terminal domain"/>
    <property type="match status" value="1"/>
</dbReference>
<keyword evidence="3" id="KW-0285">Flavoprotein</keyword>
<evidence type="ECO:0000256" key="1">
    <source>
        <dbReference type="ARBA" id="ARBA00001974"/>
    </source>
</evidence>
<evidence type="ECO:0000313" key="8">
    <source>
        <dbReference type="Proteomes" id="UP001221411"/>
    </source>
</evidence>
<accession>A0ABT5F5B5</accession>
<dbReference type="SUPFAM" id="SSF56176">
    <property type="entry name" value="FAD-binding/transporter-associated domain-like"/>
    <property type="match status" value="1"/>
</dbReference>
<comment type="caution">
    <text evidence="7">The sequence shown here is derived from an EMBL/GenBank/DDBJ whole genome shotgun (WGS) entry which is preliminary data.</text>
</comment>
<gene>
    <name evidence="7" type="ORF">POL67_48585</name>
</gene>
<comment type="similarity">
    <text evidence="2">Belongs to the oxygen-dependent FAD-linked oxidoreductase family.</text>
</comment>
<keyword evidence="4" id="KW-0274">FAD</keyword>
<organism evidence="7 8">
    <name type="scientific">Polyangium mundeleinium</name>
    <dbReference type="NCBI Taxonomy" id="2995306"/>
    <lineage>
        <taxon>Bacteria</taxon>
        <taxon>Pseudomonadati</taxon>
        <taxon>Myxococcota</taxon>
        <taxon>Polyangia</taxon>
        <taxon>Polyangiales</taxon>
        <taxon>Polyangiaceae</taxon>
        <taxon>Polyangium</taxon>
    </lineage>
</organism>
<comment type="cofactor">
    <cofactor evidence="1">
        <name>FAD</name>
        <dbReference type="ChEBI" id="CHEBI:57692"/>
    </cofactor>
</comment>
<dbReference type="InterPro" id="IPR016167">
    <property type="entry name" value="FAD-bd_PCMH_sub1"/>
</dbReference>
<keyword evidence="5" id="KW-0560">Oxidoreductase</keyword>
<dbReference type="InterPro" id="IPR016169">
    <property type="entry name" value="FAD-bd_PCMH_sub2"/>
</dbReference>
<protein>
    <submittedName>
        <fullName evidence="7">FAD-binding protein</fullName>
    </submittedName>
</protein>
<evidence type="ECO:0000256" key="3">
    <source>
        <dbReference type="ARBA" id="ARBA00022630"/>
    </source>
</evidence>
<evidence type="ECO:0000256" key="4">
    <source>
        <dbReference type="ARBA" id="ARBA00022827"/>
    </source>
</evidence>
<evidence type="ECO:0000313" key="7">
    <source>
        <dbReference type="EMBL" id="MDC0749282.1"/>
    </source>
</evidence>
<dbReference type="Proteomes" id="UP001221411">
    <property type="component" value="Unassembled WGS sequence"/>
</dbReference>
<dbReference type="Gene3D" id="3.30.465.10">
    <property type="match status" value="1"/>
</dbReference>
<dbReference type="PANTHER" id="PTHR13878:SF53">
    <property type="entry name" value="CYTOKININ DEHYDROGENASE 6"/>
    <property type="match status" value="1"/>
</dbReference>
<dbReference type="EMBL" id="JAQNDO010000001">
    <property type="protein sequence ID" value="MDC0749282.1"/>
    <property type="molecule type" value="Genomic_DNA"/>
</dbReference>
<reference evidence="7 8" key="1">
    <citation type="submission" date="2022-11" db="EMBL/GenBank/DDBJ databases">
        <title>Minimal conservation of predation-associated metabolite biosynthetic gene clusters underscores biosynthetic potential of Myxococcota including descriptions for ten novel species: Archangium lansinium sp. nov., Myxococcus landrumus sp. nov., Nannocystis bai.</title>
        <authorList>
            <person name="Ahearne A."/>
            <person name="Stevens C."/>
            <person name="Dowd S."/>
        </authorList>
    </citation>
    <scope>NUCLEOTIDE SEQUENCE [LARGE SCALE GENOMIC DNA]</scope>
    <source>
        <strain evidence="7 8">RJM3</strain>
    </source>
</reference>
<dbReference type="PANTHER" id="PTHR13878">
    <property type="entry name" value="GULONOLACTONE OXIDASE"/>
    <property type="match status" value="1"/>
</dbReference>
<dbReference type="InterPro" id="IPR006094">
    <property type="entry name" value="Oxid_FAD_bind_N"/>
</dbReference>
<dbReference type="PROSITE" id="PS51387">
    <property type="entry name" value="FAD_PCMH"/>
    <property type="match status" value="1"/>
</dbReference>
<dbReference type="InterPro" id="IPR006311">
    <property type="entry name" value="TAT_signal"/>
</dbReference>
<name>A0ABT5F5B5_9BACT</name>
<dbReference type="PROSITE" id="PS51318">
    <property type="entry name" value="TAT"/>
    <property type="match status" value="1"/>
</dbReference>
<dbReference type="InterPro" id="IPR015345">
    <property type="entry name" value="Cytokinin_DH_FAD/cytokin-bd"/>
</dbReference>